<sequence>MSDDEQSHDKMLELGFPPELDVEDVLDLGFDIDVSDPTGNTDGVLEMGFDIDVSDPARHTYGALEMGFDTNDITLDESLWRWVLIWIRRILTWIDLLLSFDLDPIRFVIQWAVGDLQIAMHQLDMDWVGDAMSPDEAIARQQVLDSTQELLLACQLISISRLAT</sequence>
<protein>
    <submittedName>
        <fullName evidence="1">Uncharacterized protein</fullName>
    </submittedName>
</protein>
<gene>
    <name evidence="1" type="ORF">BJ212DRAFT_1480233</name>
</gene>
<proteinExistence type="predicted"/>
<dbReference type="EMBL" id="JABBWG010000013">
    <property type="protein sequence ID" value="KAG1817676.1"/>
    <property type="molecule type" value="Genomic_DNA"/>
</dbReference>
<organism evidence="1 2">
    <name type="scientific">Suillus subaureus</name>
    <dbReference type="NCBI Taxonomy" id="48587"/>
    <lineage>
        <taxon>Eukaryota</taxon>
        <taxon>Fungi</taxon>
        <taxon>Dikarya</taxon>
        <taxon>Basidiomycota</taxon>
        <taxon>Agaricomycotina</taxon>
        <taxon>Agaricomycetes</taxon>
        <taxon>Agaricomycetidae</taxon>
        <taxon>Boletales</taxon>
        <taxon>Suillineae</taxon>
        <taxon>Suillaceae</taxon>
        <taxon>Suillus</taxon>
    </lineage>
</organism>
<evidence type="ECO:0000313" key="1">
    <source>
        <dbReference type="EMBL" id="KAG1817676.1"/>
    </source>
</evidence>
<dbReference type="AlphaFoldDB" id="A0A9P7ECY3"/>
<accession>A0A9P7ECY3</accession>
<comment type="caution">
    <text evidence="1">The sequence shown here is derived from an EMBL/GenBank/DDBJ whole genome shotgun (WGS) entry which is preliminary data.</text>
</comment>
<name>A0A9P7ECY3_9AGAM</name>
<reference evidence="1" key="1">
    <citation type="journal article" date="2020" name="New Phytol.">
        <title>Comparative genomics reveals dynamic genome evolution in host specialist ectomycorrhizal fungi.</title>
        <authorList>
            <person name="Lofgren L.A."/>
            <person name="Nguyen N.H."/>
            <person name="Vilgalys R."/>
            <person name="Ruytinx J."/>
            <person name="Liao H.L."/>
            <person name="Branco S."/>
            <person name="Kuo A."/>
            <person name="LaButti K."/>
            <person name="Lipzen A."/>
            <person name="Andreopoulos W."/>
            <person name="Pangilinan J."/>
            <person name="Riley R."/>
            <person name="Hundley H."/>
            <person name="Na H."/>
            <person name="Barry K."/>
            <person name="Grigoriev I.V."/>
            <person name="Stajich J.E."/>
            <person name="Kennedy P.G."/>
        </authorList>
    </citation>
    <scope>NUCLEOTIDE SEQUENCE</scope>
    <source>
        <strain evidence="1">MN1</strain>
    </source>
</reference>
<dbReference type="Proteomes" id="UP000807769">
    <property type="component" value="Unassembled WGS sequence"/>
</dbReference>
<dbReference type="GeneID" id="64634059"/>
<dbReference type="OrthoDB" id="2613981at2759"/>
<keyword evidence="2" id="KW-1185">Reference proteome</keyword>
<dbReference type="RefSeq" id="XP_041193918.1">
    <property type="nucleotide sequence ID" value="XM_041340043.1"/>
</dbReference>
<evidence type="ECO:0000313" key="2">
    <source>
        <dbReference type="Proteomes" id="UP000807769"/>
    </source>
</evidence>